<feature type="domain" description="PDZ" evidence="6">
    <location>
        <begin position="1060"/>
        <end position="1161"/>
    </location>
</feature>
<dbReference type="FunFam" id="2.30.42.10:FF:000125">
    <property type="entry name" value="PATJ, crumbs cell polarity complex component"/>
    <property type="match status" value="1"/>
</dbReference>
<evidence type="ECO:0000256" key="5">
    <source>
        <dbReference type="SAM" id="MobiDB-lite"/>
    </source>
</evidence>
<dbReference type="SMART" id="SM00228">
    <property type="entry name" value="PDZ"/>
    <property type="match status" value="7"/>
</dbReference>
<feature type="region of interest" description="Disordered" evidence="5">
    <location>
        <begin position="943"/>
        <end position="965"/>
    </location>
</feature>
<feature type="compositionally biased region" description="Acidic residues" evidence="5">
    <location>
        <begin position="1258"/>
        <end position="1270"/>
    </location>
</feature>
<dbReference type="InterPro" id="IPR041489">
    <property type="entry name" value="PDZ_6"/>
</dbReference>
<dbReference type="FunFam" id="2.30.42.10:FF:000070">
    <property type="entry name" value="Multiple PDZ domain protein"/>
    <property type="match status" value="1"/>
</dbReference>
<feature type="region of interest" description="Disordered" evidence="5">
    <location>
        <begin position="577"/>
        <end position="645"/>
    </location>
</feature>
<evidence type="ECO:0000313" key="8">
    <source>
        <dbReference type="Proteomes" id="UP001321473"/>
    </source>
</evidence>
<dbReference type="EMBL" id="JARKHS020011723">
    <property type="protein sequence ID" value="KAK8777544.1"/>
    <property type="molecule type" value="Genomic_DNA"/>
</dbReference>
<dbReference type="InterPro" id="IPR001478">
    <property type="entry name" value="PDZ"/>
</dbReference>
<feature type="compositionally biased region" description="Polar residues" evidence="5">
    <location>
        <begin position="787"/>
        <end position="809"/>
    </location>
</feature>
<evidence type="ECO:0000256" key="3">
    <source>
        <dbReference type="ARBA" id="ARBA00022737"/>
    </source>
</evidence>
<keyword evidence="4" id="KW-0472">Membrane</keyword>
<gene>
    <name evidence="7" type="ORF">V5799_029111</name>
</gene>
<feature type="compositionally biased region" description="Low complexity" evidence="5">
    <location>
        <begin position="614"/>
        <end position="627"/>
    </location>
</feature>
<feature type="region of interest" description="Disordered" evidence="5">
    <location>
        <begin position="1003"/>
        <end position="1055"/>
    </location>
</feature>
<dbReference type="InterPro" id="IPR036034">
    <property type="entry name" value="PDZ_sf"/>
</dbReference>
<reference evidence="7 8" key="1">
    <citation type="journal article" date="2023" name="Arcadia Sci">
        <title>De novo assembly of a long-read Amblyomma americanum tick genome.</title>
        <authorList>
            <person name="Chou S."/>
            <person name="Poskanzer K.E."/>
            <person name="Rollins M."/>
            <person name="Thuy-Boun P.S."/>
        </authorList>
    </citation>
    <scope>NUCLEOTIDE SEQUENCE [LARGE SCALE GENOMIC DNA]</scope>
    <source>
        <strain evidence="7">F_SG_1</strain>
        <tissue evidence="7">Salivary glands</tissue>
    </source>
</reference>
<dbReference type="Pfam" id="PF00595">
    <property type="entry name" value="PDZ"/>
    <property type="match status" value="6"/>
</dbReference>
<organism evidence="7 8">
    <name type="scientific">Amblyomma americanum</name>
    <name type="common">Lone star tick</name>
    <dbReference type="NCBI Taxonomy" id="6943"/>
    <lineage>
        <taxon>Eukaryota</taxon>
        <taxon>Metazoa</taxon>
        <taxon>Ecdysozoa</taxon>
        <taxon>Arthropoda</taxon>
        <taxon>Chelicerata</taxon>
        <taxon>Arachnida</taxon>
        <taxon>Acari</taxon>
        <taxon>Parasitiformes</taxon>
        <taxon>Ixodida</taxon>
        <taxon>Ixodoidea</taxon>
        <taxon>Ixodidae</taxon>
        <taxon>Amblyomminae</taxon>
        <taxon>Amblyomma</taxon>
    </lineage>
</organism>
<dbReference type="PROSITE" id="PS50106">
    <property type="entry name" value="PDZ"/>
    <property type="match status" value="7"/>
</dbReference>
<evidence type="ECO:0000256" key="2">
    <source>
        <dbReference type="ARBA" id="ARBA00022553"/>
    </source>
</evidence>
<keyword evidence="8" id="KW-1185">Reference proteome</keyword>
<dbReference type="CDD" id="cd06667">
    <property type="entry name" value="PDZ2_MUPP1-like"/>
    <property type="match status" value="1"/>
</dbReference>
<keyword evidence="3" id="KW-0677">Repeat</keyword>
<feature type="domain" description="PDZ" evidence="6">
    <location>
        <begin position="692"/>
        <end position="770"/>
    </location>
</feature>
<dbReference type="Pfam" id="PF17820">
    <property type="entry name" value="PDZ_6"/>
    <property type="match status" value="1"/>
</dbReference>
<dbReference type="SUPFAM" id="SSF50156">
    <property type="entry name" value="PDZ domain-like"/>
    <property type="match status" value="7"/>
</dbReference>
<feature type="compositionally biased region" description="Polar residues" evidence="5">
    <location>
        <begin position="604"/>
        <end position="613"/>
    </location>
</feature>
<dbReference type="Gene3D" id="2.30.42.10">
    <property type="match status" value="7"/>
</dbReference>
<dbReference type="CDD" id="cd06671">
    <property type="entry name" value="PDZ7_MUPP1-PD6_PATJ-like"/>
    <property type="match status" value="1"/>
</dbReference>
<dbReference type="CDD" id="cd06668">
    <property type="entry name" value="PDZ4_MUPP1-like"/>
    <property type="match status" value="1"/>
</dbReference>
<feature type="domain" description="PDZ" evidence="6">
    <location>
        <begin position="830"/>
        <end position="910"/>
    </location>
</feature>
<feature type="compositionally biased region" description="Pro residues" evidence="5">
    <location>
        <begin position="1035"/>
        <end position="1048"/>
    </location>
</feature>
<feature type="domain" description="PDZ" evidence="6">
    <location>
        <begin position="32"/>
        <end position="78"/>
    </location>
</feature>
<dbReference type="GO" id="GO:0016020">
    <property type="term" value="C:membrane"/>
    <property type="evidence" value="ECO:0007669"/>
    <property type="project" value="UniProtKB-SubCell"/>
</dbReference>
<evidence type="ECO:0000256" key="1">
    <source>
        <dbReference type="ARBA" id="ARBA00004370"/>
    </source>
</evidence>
<feature type="domain" description="PDZ" evidence="6">
    <location>
        <begin position="129"/>
        <end position="209"/>
    </location>
</feature>
<evidence type="ECO:0000256" key="4">
    <source>
        <dbReference type="ARBA" id="ARBA00023136"/>
    </source>
</evidence>
<dbReference type="PANTHER" id="PTHR19964:SF92">
    <property type="entry name" value="PATJ HOMOLOG"/>
    <property type="match status" value="1"/>
</dbReference>
<dbReference type="Proteomes" id="UP001321473">
    <property type="component" value="Unassembled WGS sequence"/>
</dbReference>
<feature type="domain" description="PDZ" evidence="6">
    <location>
        <begin position="280"/>
        <end position="368"/>
    </location>
</feature>
<sequence length="1280" mass="134423">MAAMCWVEGGGAVHSAAGSSSPKPFPLCAHGRDGRLEEGDQILAIDGQPLDSNISHQQAIGILQQARGTVQLVLARGTPVSATPPATQGAPVSTLPSSSLSGSVTAVTKSAAEREEAMVLGTEWAEVEAVELLNDGSGLGFGIIGGRSTGVVVKTVLPGGVADRDGRLQSGDHILQIGDVNLRGLGSEQVASVLRQAGARVRLVVARPSESGDLPAPRPSSLPPPLVLPTRLLADADELERRLQIHSATVAMATAAAGTPGSPLLTEISLDDLPETETFEVELVKDQQGLGITIAGYVCEKGTQDEISGIFVKSVAKGSAADASGCIRVNDQIIEVDGRSLQGYTNHQAVEVLRSTGKCVKLRLARHLRGARYLQLQHAVALSDAGGGLPPLPTTPTLTSGAMTPVSLPGSSPVTPEQPLPPLRAAVEDSIVTSAVVDGSPYATLDDEDGIYAGELDPKTEASIVAHWSNVVGPEFEIVVAQLSKFEPGGGLGISLEGTVDVEDGREVRPHHYIRSVLPDGPVGLNGRLRPGDELLQVNGRQLLGLHHREVVGALKQLPLHVRLVCARPLPPPLPLHGPPALGSISRRSPLRAAADESDPFADDSSSYTGLAQSPTGLARPSSSSSASPPPLPLGGGGGLGGSLPALVKAKSDGSLAQSDWEEGLPGPLVKLRSRSLEPLTGLAMWSSEPHVVELLKGERGLGFSILDYQDPMNPSETVIVIRSLVPGGVAQQDGRLIPGDRLLFVNDVPLQHAGLDAAVQALKGAPRGIVRIGVAKPLPLPPPPDSSSTMGVSSASCTQPERPENSVSADSDEISAIQPPDELWNASSGTVVLRNSGGSLGLKLRWQHGIWTISDVEPDSAAARHGELRVGDIVLSINDHVLSEKTQGEVAAILALTQDLSVVFINYLREVEEDVVELPPSPSVEKVKLRKVNGIKEEVVKRGPTAEPGPRRTSLLVPSTGPLSLALPRRHSTAPDMETMVAAVHNIASSYVPSLRDSMSSSKELLVPSRSLTSTPSPSTSPLPSWPARTPSPLLSPPGSGQPPQPASPLHQQWGPEREVELVRELPQQRNLGISIVGGHVDLFRHSRGGEGGAPAQGVSGIFVKNVLPDSPAGRLGAFGRGDRILEVDGIDLRDATHDRAVEVIRNTGSHVKFRLQSLLPTPKDSIDDASQEPSPRLLSPQPSLEAVSPQRSPLAVTKSLSRESRLSVASQLSRSASQGSQEGFEPAPEPTRKVLSKHGVEIDMNSAGSISREELSEGEEEQEEEEDVFGYTMMSSRF</sequence>
<comment type="subcellular location">
    <subcellularLocation>
        <location evidence="1">Membrane</location>
    </subcellularLocation>
</comment>
<dbReference type="AlphaFoldDB" id="A0AAQ4ERY1"/>
<dbReference type="CDD" id="cd06669">
    <property type="entry name" value="PDZ5_MUPP1-like"/>
    <property type="match status" value="1"/>
</dbReference>
<accession>A0AAQ4ERY1</accession>
<evidence type="ECO:0000259" key="6">
    <source>
        <dbReference type="PROSITE" id="PS50106"/>
    </source>
</evidence>
<proteinExistence type="predicted"/>
<dbReference type="CDD" id="cd00136">
    <property type="entry name" value="PDZ_canonical"/>
    <property type="match status" value="1"/>
</dbReference>
<feature type="region of interest" description="Disordered" evidence="5">
    <location>
        <begin position="781"/>
        <end position="809"/>
    </location>
</feature>
<feature type="compositionally biased region" description="Low complexity" evidence="5">
    <location>
        <begin position="1006"/>
        <end position="1019"/>
    </location>
</feature>
<name>A0AAQ4ERY1_AMBAM</name>
<feature type="compositionally biased region" description="Polar residues" evidence="5">
    <location>
        <begin position="1209"/>
        <end position="1223"/>
    </location>
</feature>
<dbReference type="CDD" id="cd06791">
    <property type="entry name" value="PDZ3_MUPP1-like"/>
    <property type="match status" value="1"/>
</dbReference>
<evidence type="ECO:0000313" key="7">
    <source>
        <dbReference type="EMBL" id="KAK8777544.1"/>
    </source>
</evidence>
<protein>
    <recommendedName>
        <fullName evidence="6">PDZ domain-containing protein</fullName>
    </recommendedName>
</protein>
<feature type="compositionally biased region" description="Low complexity" evidence="5">
    <location>
        <begin position="1173"/>
        <end position="1187"/>
    </location>
</feature>
<comment type="caution">
    <text evidence="7">The sequence shown here is derived from an EMBL/GenBank/DDBJ whole genome shotgun (WGS) entry which is preliminary data.</text>
</comment>
<keyword evidence="2" id="KW-0597">Phosphoprotein</keyword>
<dbReference type="InterPro" id="IPR051342">
    <property type="entry name" value="PDZ_scaffold"/>
</dbReference>
<feature type="domain" description="PDZ" evidence="6">
    <location>
        <begin position="480"/>
        <end position="570"/>
    </location>
</feature>
<feature type="region of interest" description="Disordered" evidence="5">
    <location>
        <begin position="1158"/>
        <end position="1280"/>
    </location>
</feature>
<dbReference type="PANTHER" id="PTHR19964">
    <property type="entry name" value="MULTIPLE PDZ DOMAIN PROTEIN"/>
    <property type="match status" value="1"/>
</dbReference>